<dbReference type="Pfam" id="PF00270">
    <property type="entry name" value="DEAD"/>
    <property type="match status" value="1"/>
</dbReference>
<dbReference type="InterPro" id="IPR014001">
    <property type="entry name" value="Helicase_ATP-bd"/>
</dbReference>
<evidence type="ECO:0000256" key="10">
    <source>
        <dbReference type="ARBA" id="ARBA00048988"/>
    </source>
</evidence>
<dbReference type="Pfam" id="PF02889">
    <property type="entry name" value="Sec63"/>
    <property type="match status" value="1"/>
</dbReference>
<dbReference type="RefSeq" id="XP_035775430.1">
    <property type="nucleotide sequence ID" value="XM_035919537.1"/>
</dbReference>
<evidence type="ECO:0000256" key="2">
    <source>
        <dbReference type="ARBA" id="ARBA00022741"/>
    </source>
</evidence>
<dbReference type="OrthoDB" id="5575at2759"/>
<evidence type="ECO:0000256" key="3">
    <source>
        <dbReference type="ARBA" id="ARBA00022801"/>
    </source>
</evidence>
<reference evidence="13 14" key="1">
    <citation type="journal article" date="2017" name="G3 (Bethesda)">
        <title>The Physical Genome Mapping of Anopheles albimanus Corrected Scaffold Misassemblies and Identified Interarm Rearrangements in Genus Anopheles.</title>
        <authorList>
            <person name="Artemov G.N."/>
            <person name="Peery A.N."/>
            <person name="Jiang X."/>
            <person name="Tu Z."/>
            <person name="Stegniy V.N."/>
            <person name="Sharakhova M.V."/>
            <person name="Sharakhov I.V."/>
        </authorList>
    </citation>
    <scope>NUCLEOTIDE SEQUENCE [LARGE SCALE GENOMIC DNA]</scope>
    <source>
        <strain evidence="13 14">ALBI9_A</strain>
    </source>
</reference>
<evidence type="ECO:0000256" key="4">
    <source>
        <dbReference type="ARBA" id="ARBA00022806"/>
    </source>
</evidence>
<dbReference type="GO" id="GO:0005524">
    <property type="term" value="F:ATP binding"/>
    <property type="evidence" value="ECO:0007669"/>
    <property type="project" value="UniProtKB-KW"/>
</dbReference>
<dbReference type="InterPro" id="IPR027417">
    <property type="entry name" value="P-loop_NTPase"/>
</dbReference>
<name>A0A8W7J9J1_ANOAL</name>
<dbReference type="FunFam" id="1.10.10.10:FF:000012">
    <property type="entry name" value="U5 small nuclear ribonucleoprotein helicase"/>
    <property type="match status" value="1"/>
</dbReference>
<dbReference type="PROSITE" id="PS51194">
    <property type="entry name" value="HELICASE_CTER"/>
    <property type="match status" value="1"/>
</dbReference>
<keyword evidence="7" id="KW-0469">Meiosis</keyword>
<evidence type="ECO:0000256" key="5">
    <source>
        <dbReference type="ARBA" id="ARBA00022840"/>
    </source>
</evidence>
<evidence type="ECO:0000259" key="12">
    <source>
        <dbReference type="PROSITE" id="PS51194"/>
    </source>
</evidence>
<dbReference type="SMART" id="SM00973">
    <property type="entry name" value="Sec63"/>
    <property type="match status" value="1"/>
</dbReference>
<dbReference type="InterPro" id="IPR004179">
    <property type="entry name" value="Sec63-dom"/>
</dbReference>
<evidence type="ECO:0000256" key="1">
    <source>
        <dbReference type="ARBA" id="ARBA00010140"/>
    </source>
</evidence>
<feature type="domain" description="Helicase C-terminal" evidence="12">
    <location>
        <begin position="278"/>
        <end position="462"/>
    </location>
</feature>
<keyword evidence="5" id="KW-0067">ATP-binding</keyword>
<dbReference type="SMART" id="SM00487">
    <property type="entry name" value="DEXDc"/>
    <property type="match status" value="1"/>
</dbReference>
<dbReference type="Pfam" id="PF00271">
    <property type="entry name" value="Helicase_C"/>
    <property type="match status" value="1"/>
</dbReference>
<dbReference type="KEGG" id="aali:118457736"/>
<comment type="similarity">
    <text evidence="1">Belongs to the helicase family. SKI2 subfamily.</text>
</comment>
<dbReference type="Gene3D" id="1.10.3380.10">
    <property type="entry name" value="Sec63 N-terminal domain-like domain"/>
    <property type="match status" value="1"/>
</dbReference>
<dbReference type="CDD" id="cd18795">
    <property type="entry name" value="SF2_C_Ski2"/>
    <property type="match status" value="1"/>
</dbReference>
<dbReference type="InterPro" id="IPR052247">
    <property type="entry name" value="Meiotic_Crossover_Helicase"/>
</dbReference>
<dbReference type="SUPFAM" id="SSF52540">
    <property type="entry name" value="P-loop containing nucleoside triphosphate hydrolases"/>
    <property type="match status" value="1"/>
</dbReference>
<dbReference type="GO" id="GO:0003676">
    <property type="term" value="F:nucleic acid binding"/>
    <property type="evidence" value="ECO:0007669"/>
    <property type="project" value="InterPro"/>
</dbReference>
<sequence length="1150" mass="127020">MEQTAQHSNCTGFSVTDLPPAVRAAFGNIRSFNKIQQAVAPTILQTDDSLVVNAPTGSGKTVILELAIAKLAMQSPGHDDGGNGFRIVYLAPTRSLCAEKYSDWKTRLAPLGIECIQYNGDNVVEDIRKLSNYQLILSTPEKWEVFTRHWADRNAATVLRPVKLFLIDEVQVIEDSERGANLELVVARMKYIDARLNSQADLGPLGEPVARSGTSIRFIAVSACIPNVGDFARWLQNDRKVVPFSFAETDRQTTLERHVLGYPFHTSPFKFELNLNYKLPDIIAQYSRSKPTLIFCSSRKSAETTASFLARTGQPLALPSAPTLREIGSGLVGKQLQELIGKGVAYHHAGLLASDRVRIENSFREGHLGVLCCTSTLCMGVNLPAYLVIIKATFNHLGKDYANNYLLQMMGRAGRSQYNEHGVAVVMTTEANVERYRKLVSDTLPIESQLHQKLPELLNSEIAHGIIYDRAAVREWIRSTFFYVRAQTNPGHYQLAAGSVYNMDDQIERLCETTLESLQASGLVVANRPNILQPAPSGRLMARNHLSFKTMQLLLAEMVGDETVAKMLSLIARADEFSAFKCRNNEKRLLNGLNMPTGTTGAECAGVRFRWPGRISTTDAKVYCLIQAVFGCLSIHDHSLHQEAAKMITLGARICRCIIGLLNANRDRFHDAAGSFRALYSASTLAQCFEVKLWENSPLVSRQLRGIGARLAQHLADRGKSTFRAIRSSDPRELECIVKKQPPFGNELIGLASILPDFAIELTKTVLKEEQQRVAIACTVQQRNDQYLVTGTPLEFSLLVGDSSNRLLLYETGLFSDRILAREGKRWTIQLADAAVESITAHLICCEWVGLDGHQTLALVGDREIIATKQTTITSFFPNETANDTLQSTKNMTFIGPTALDALHSIKDMSFAGPTALDASRWNNTSVMERSYLLATSNGTCRVTIEPSRVLDTSTTTVSDTSIRLPVLPPGTSSTLPLRSILKKTIDVPFRSAPFVAHRTACTALETSRNGVLNDSSVPVCFEEVRETIKRMPPSEPFFDENERRHLFRRSVDYGSSPPPNSWFGGTEAEDILACFNHCNVFVSLSGVKRGLVHGFNGSEDTKPLPEPRVFASNITSNQWSFTGGSVQASGGRKRKHFDLGRAADVICVD</sequence>
<dbReference type="EnsemblMetazoa" id="AALB000855-RA">
    <property type="protein sequence ID" value="AALB000855-PA"/>
    <property type="gene ID" value="AALB000855"/>
</dbReference>
<dbReference type="InterPro" id="IPR057842">
    <property type="entry name" value="WH_MER3"/>
</dbReference>
<dbReference type="AlphaFoldDB" id="A0A8W7J9J1"/>
<evidence type="ECO:0000256" key="7">
    <source>
        <dbReference type="ARBA" id="ARBA00023254"/>
    </source>
</evidence>
<dbReference type="SMART" id="SM00490">
    <property type="entry name" value="HELICc"/>
    <property type="match status" value="1"/>
</dbReference>
<keyword evidence="2" id="KW-0547">Nucleotide-binding</keyword>
<proteinExistence type="inferred from homology"/>
<dbReference type="SUPFAM" id="SSF46785">
    <property type="entry name" value="Winged helix' DNA-binding domain"/>
    <property type="match status" value="1"/>
</dbReference>
<evidence type="ECO:0000256" key="9">
    <source>
        <dbReference type="ARBA" id="ARBA00034808"/>
    </source>
</evidence>
<reference evidence="13" key="2">
    <citation type="submission" date="2022-08" db="UniProtKB">
        <authorList>
            <consortium name="EnsemblMetazoa"/>
        </authorList>
    </citation>
    <scope>IDENTIFICATION</scope>
    <source>
        <strain evidence="13">STECLA/ALBI9_A</strain>
    </source>
</reference>
<evidence type="ECO:0000256" key="8">
    <source>
        <dbReference type="ARBA" id="ARBA00034617"/>
    </source>
</evidence>
<evidence type="ECO:0000256" key="6">
    <source>
        <dbReference type="ARBA" id="ARBA00023235"/>
    </source>
</evidence>
<dbReference type="GeneID" id="118457736"/>
<dbReference type="GO" id="GO:0051321">
    <property type="term" value="P:meiotic cell cycle"/>
    <property type="evidence" value="ECO:0007669"/>
    <property type="project" value="UniProtKB-KW"/>
</dbReference>
<evidence type="ECO:0000259" key="11">
    <source>
        <dbReference type="PROSITE" id="PS51192"/>
    </source>
</evidence>
<keyword evidence="4" id="KW-0347">Helicase</keyword>
<keyword evidence="3" id="KW-0378">Hydrolase</keyword>
<dbReference type="InterPro" id="IPR036388">
    <property type="entry name" value="WH-like_DNA-bd_sf"/>
</dbReference>
<feature type="domain" description="Helicase ATP-binding" evidence="11">
    <location>
        <begin position="41"/>
        <end position="243"/>
    </location>
</feature>
<accession>A0A8W7J9J1</accession>
<evidence type="ECO:0000313" key="14">
    <source>
        <dbReference type="Proteomes" id="UP000069272"/>
    </source>
</evidence>
<dbReference type="Gene3D" id="3.40.50.300">
    <property type="entry name" value="P-loop containing nucleotide triphosphate hydrolases"/>
    <property type="match status" value="2"/>
</dbReference>
<dbReference type="InterPro" id="IPR011545">
    <property type="entry name" value="DEAD/DEAH_box_helicase_dom"/>
</dbReference>
<comment type="catalytic activity">
    <reaction evidence="10">
        <text>ATP + H2O = ADP + phosphate + H(+)</text>
        <dbReference type="Rhea" id="RHEA:13065"/>
        <dbReference type="ChEBI" id="CHEBI:15377"/>
        <dbReference type="ChEBI" id="CHEBI:15378"/>
        <dbReference type="ChEBI" id="CHEBI:30616"/>
        <dbReference type="ChEBI" id="CHEBI:43474"/>
        <dbReference type="ChEBI" id="CHEBI:456216"/>
        <dbReference type="EC" id="5.6.2.4"/>
    </reaction>
</comment>
<evidence type="ECO:0000313" key="13">
    <source>
        <dbReference type="EnsemblMetazoa" id="AALB000855-PA"/>
    </source>
</evidence>
<dbReference type="GO" id="GO:0016787">
    <property type="term" value="F:hydrolase activity"/>
    <property type="evidence" value="ECO:0007669"/>
    <property type="project" value="UniProtKB-KW"/>
</dbReference>
<dbReference type="GO" id="GO:0043138">
    <property type="term" value="F:3'-5' DNA helicase activity"/>
    <property type="evidence" value="ECO:0007669"/>
    <property type="project" value="UniProtKB-EC"/>
</dbReference>
<comment type="catalytic activity">
    <reaction evidence="8">
        <text>Couples ATP hydrolysis with the unwinding of duplex DNA by translocating in the 3'-5' direction.</text>
        <dbReference type="EC" id="5.6.2.4"/>
    </reaction>
</comment>
<dbReference type="InterPro" id="IPR001650">
    <property type="entry name" value="Helicase_C-like"/>
</dbReference>
<protein>
    <recommendedName>
        <fullName evidence="9">DNA 3'-5' helicase</fullName>
        <ecNumber evidence="9">5.6.2.4</ecNumber>
    </recommendedName>
</protein>
<keyword evidence="6" id="KW-0413">Isomerase</keyword>
<keyword evidence="14" id="KW-1185">Reference proteome</keyword>
<dbReference type="EC" id="5.6.2.4" evidence="9"/>
<dbReference type="Proteomes" id="UP000069272">
    <property type="component" value="Chromosome 2L"/>
</dbReference>
<dbReference type="Gene3D" id="1.10.10.10">
    <property type="entry name" value="Winged helix-like DNA-binding domain superfamily/Winged helix DNA-binding domain"/>
    <property type="match status" value="1"/>
</dbReference>
<dbReference type="InterPro" id="IPR036390">
    <property type="entry name" value="WH_DNA-bd_sf"/>
</dbReference>
<dbReference type="PROSITE" id="PS51192">
    <property type="entry name" value="HELICASE_ATP_BIND_1"/>
    <property type="match status" value="1"/>
</dbReference>
<dbReference type="PANTHER" id="PTHR47835">
    <property type="entry name" value="HFM1, ATP DEPENDENT DNA HELICASE HOMOLOG"/>
    <property type="match status" value="1"/>
</dbReference>
<dbReference type="SUPFAM" id="SSF158702">
    <property type="entry name" value="Sec63 N-terminal domain-like"/>
    <property type="match status" value="1"/>
</dbReference>
<dbReference type="Pfam" id="PF23445">
    <property type="entry name" value="WHD_SNRNP200"/>
    <property type="match status" value="1"/>
</dbReference>
<dbReference type="PANTHER" id="PTHR47835:SF3">
    <property type="entry name" value="HELICASE FOR MEIOSIS 1"/>
    <property type="match status" value="1"/>
</dbReference>
<organism evidence="13 14">
    <name type="scientific">Anopheles albimanus</name>
    <name type="common">New world malaria mosquito</name>
    <dbReference type="NCBI Taxonomy" id="7167"/>
    <lineage>
        <taxon>Eukaryota</taxon>
        <taxon>Metazoa</taxon>
        <taxon>Ecdysozoa</taxon>
        <taxon>Arthropoda</taxon>
        <taxon>Hexapoda</taxon>
        <taxon>Insecta</taxon>
        <taxon>Pterygota</taxon>
        <taxon>Neoptera</taxon>
        <taxon>Endopterygota</taxon>
        <taxon>Diptera</taxon>
        <taxon>Nematocera</taxon>
        <taxon>Culicoidea</taxon>
        <taxon>Culicidae</taxon>
        <taxon>Anophelinae</taxon>
        <taxon>Anopheles</taxon>
    </lineage>
</organism>